<feature type="transmembrane region" description="Helical" evidence="6">
    <location>
        <begin position="430"/>
        <end position="447"/>
    </location>
</feature>
<proteinExistence type="predicted"/>
<keyword evidence="4 6" id="KW-1133">Transmembrane helix</keyword>
<feature type="transmembrane region" description="Helical" evidence="6">
    <location>
        <begin position="842"/>
        <end position="870"/>
    </location>
</feature>
<protein>
    <submittedName>
        <fullName evidence="9">Cytochrome C biogenesis protein</fullName>
    </submittedName>
</protein>
<dbReference type="GO" id="GO:0005886">
    <property type="term" value="C:plasma membrane"/>
    <property type="evidence" value="ECO:0007669"/>
    <property type="project" value="TreeGrafter"/>
</dbReference>
<dbReference type="GO" id="GO:0017004">
    <property type="term" value="P:cytochrome complex assembly"/>
    <property type="evidence" value="ECO:0007669"/>
    <property type="project" value="UniProtKB-KW"/>
</dbReference>
<feature type="domain" description="Cytochrome c assembly protein" evidence="7">
    <location>
        <begin position="781"/>
        <end position="985"/>
    </location>
</feature>
<dbReference type="Pfam" id="PF01578">
    <property type="entry name" value="Cytochrom_C_asm"/>
    <property type="match status" value="1"/>
</dbReference>
<dbReference type="OrthoDB" id="9814290at2"/>
<dbReference type="Proteomes" id="UP000266441">
    <property type="component" value="Unassembled WGS sequence"/>
</dbReference>
<reference evidence="9 10" key="1">
    <citation type="journal article" date="2015" name="Int. J. Syst. Evol. Microbiol.">
        <title>Mariniphaga sediminis sp. nov., isolated from coastal sediment.</title>
        <authorList>
            <person name="Wang F.Q."/>
            <person name="Shen Q.Y."/>
            <person name="Chen G.J."/>
            <person name="Du Z.J."/>
        </authorList>
    </citation>
    <scope>NUCLEOTIDE SEQUENCE [LARGE SCALE GENOMIC DNA]</scope>
    <source>
        <strain evidence="9 10">SY21</strain>
    </source>
</reference>
<sequence length="1028" mass="114593">MKKFSSFLFSMLFTGILVIVFAISIGYATFIENDYGTATAKILVYNSRWFEILLVIIAINLIGSIFENNLFSKKKWPGFLFHISFVIMIIGAGITRYYGYEGTMHIREGQSSDFIVSEETFIKIAAANGNAAVEELYEVKFSPYTANRFSEEVSINGHAVRVTNLQYMPSAAETVVADPGGEPLVALMVVNAGMERTDFVLKNGDKKTIEGSTIGFNEQNGISDINLEMDQGNLYFTASDSVFVLDMSGANRETIIPGIRHQLNTQTIYSTGNIHFAVRQFFQKGKTQLVYSTPQQGRSISDAIQTEITVGNERKNLVVYGMKGMVGEPYTTTIGDTEVSVTFGSQKIELPFSIHLTDFQLERYPGSNSPSSYASEVVLKDGATEKPFRIFMNNILKYQGYRFFQSSYDTDEKGTILSVNSDAWGTSITYLGYLLMAIGFVLTLFNRNSRFMKLIKASAKLREERKKLFAIFIFGLFFSALNAQPVQNIQSLNKNHISEFDELLLQSTKGRTEPTATLASEILRKVAKKNKWEGMSATEVFLSMQASPEHWKNVPIIKVANPELRKTLGISTDYAPFNAIVLPREMGGYKLNKMVSEAFAKKSSERNKLDKEIINVDERVNIIFNVFSGNFLTVFPVPGHENQKWVTANDAGTLGAEGDTFARQTIQSYLGAVASGDWGTATQVLDQIKKYQQKEGAQIIPSPAKVKLEIWYHKWDIFGKLSKILLTAGLILLLLQLYTIFNPKIKLTTLKQVAFVFILLLFAAQTVGLAVRWYISGHAPWSNGYESMVFVSWATLLAGLVFVRRSEITLSLTTLLAGLTLLVAGFSWMSPEITNLVPVLKSYWLIVHVAIIMASYGFLGIGAMLGLLNLVLMIFRNDKNKIRLNHTIKELVVIIHISLILGLLMLASGSFIGGVWANESWGRYWGWDPKETWAMVTILVYTFIVHMHKIPGFKGNYAVSAASLVGFGSVLMTYFGVNYYLSGLHSYAQGEPAPIPAGVYIGIGIVLLLVLVAFFSDRKKKQDEVVLL</sequence>
<evidence type="ECO:0000256" key="3">
    <source>
        <dbReference type="ARBA" id="ARBA00022748"/>
    </source>
</evidence>
<dbReference type="AlphaFoldDB" id="A0A399D5Z7"/>
<evidence type="ECO:0000256" key="4">
    <source>
        <dbReference type="ARBA" id="ARBA00022989"/>
    </source>
</evidence>
<feature type="transmembrane region" description="Helical" evidence="6">
    <location>
        <begin position="7"/>
        <end position="29"/>
    </location>
</feature>
<comment type="subcellular location">
    <subcellularLocation>
        <location evidence="1">Membrane</location>
        <topology evidence="1">Multi-pass membrane protein</topology>
    </subcellularLocation>
</comment>
<feature type="transmembrane region" description="Helical" evidence="6">
    <location>
        <begin position="957"/>
        <end position="977"/>
    </location>
</feature>
<evidence type="ECO:0000256" key="5">
    <source>
        <dbReference type="ARBA" id="ARBA00023136"/>
    </source>
</evidence>
<evidence type="ECO:0000256" key="6">
    <source>
        <dbReference type="SAM" id="Phobius"/>
    </source>
</evidence>
<evidence type="ECO:0000256" key="2">
    <source>
        <dbReference type="ARBA" id="ARBA00022692"/>
    </source>
</evidence>
<dbReference type="InterPro" id="IPR002541">
    <property type="entry name" value="Cyt_c_assembly"/>
</dbReference>
<evidence type="ECO:0000259" key="7">
    <source>
        <dbReference type="Pfam" id="PF01578"/>
    </source>
</evidence>
<feature type="domain" description="ResB-like" evidence="8">
    <location>
        <begin position="76"/>
        <end position="116"/>
    </location>
</feature>
<feature type="transmembrane region" description="Helical" evidence="6">
    <location>
        <begin position="997"/>
        <end position="1015"/>
    </location>
</feature>
<dbReference type="InterPro" id="IPR007816">
    <property type="entry name" value="ResB-like_domain"/>
</dbReference>
<evidence type="ECO:0000313" key="9">
    <source>
        <dbReference type="EMBL" id="RIH66161.1"/>
    </source>
</evidence>
<feature type="transmembrane region" description="Helical" evidence="6">
    <location>
        <begin position="753"/>
        <end position="775"/>
    </location>
</feature>
<dbReference type="GO" id="GO:0020037">
    <property type="term" value="F:heme binding"/>
    <property type="evidence" value="ECO:0007669"/>
    <property type="project" value="InterPro"/>
</dbReference>
<dbReference type="InterPro" id="IPR045062">
    <property type="entry name" value="Cyt_c_biogenesis_CcsA/CcmC"/>
</dbReference>
<organism evidence="9 10">
    <name type="scientific">Mariniphaga sediminis</name>
    <dbReference type="NCBI Taxonomy" id="1628158"/>
    <lineage>
        <taxon>Bacteria</taxon>
        <taxon>Pseudomonadati</taxon>
        <taxon>Bacteroidota</taxon>
        <taxon>Bacteroidia</taxon>
        <taxon>Marinilabiliales</taxon>
        <taxon>Prolixibacteraceae</taxon>
        <taxon>Mariniphaga</taxon>
    </lineage>
</organism>
<feature type="transmembrane region" description="Helical" evidence="6">
    <location>
        <begin position="724"/>
        <end position="741"/>
    </location>
</feature>
<evidence type="ECO:0000256" key="1">
    <source>
        <dbReference type="ARBA" id="ARBA00004141"/>
    </source>
</evidence>
<keyword evidence="5 6" id="KW-0472">Membrane</keyword>
<name>A0A399D5Z7_9BACT</name>
<feature type="transmembrane region" description="Helical" evidence="6">
    <location>
        <begin position="932"/>
        <end position="950"/>
    </location>
</feature>
<dbReference type="RefSeq" id="WP_119348748.1">
    <property type="nucleotide sequence ID" value="NZ_QWET01000003.1"/>
</dbReference>
<keyword evidence="10" id="KW-1185">Reference proteome</keyword>
<dbReference type="EMBL" id="QWET01000003">
    <property type="protein sequence ID" value="RIH66161.1"/>
    <property type="molecule type" value="Genomic_DNA"/>
</dbReference>
<feature type="transmembrane region" description="Helical" evidence="6">
    <location>
        <begin position="468"/>
        <end position="486"/>
    </location>
</feature>
<feature type="transmembrane region" description="Helical" evidence="6">
    <location>
        <begin position="891"/>
        <end position="912"/>
    </location>
</feature>
<dbReference type="PANTHER" id="PTHR30071:SF1">
    <property type="entry name" value="CYTOCHROME B_B6 PROTEIN-RELATED"/>
    <property type="match status" value="1"/>
</dbReference>
<gene>
    <name evidence="9" type="ORF">D1164_04420</name>
</gene>
<accession>A0A399D5Z7</accession>
<feature type="transmembrane region" description="Helical" evidence="6">
    <location>
        <begin position="787"/>
        <end position="803"/>
    </location>
</feature>
<evidence type="ECO:0000313" key="10">
    <source>
        <dbReference type="Proteomes" id="UP000266441"/>
    </source>
</evidence>
<keyword evidence="3" id="KW-0201">Cytochrome c-type biogenesis</keyword>
<keyword evidence="2 6" id="KW-0812">Transmembrane</keyword>
<dbReference type="PANTHER" id="PTHR30071">
    <property type="entry name" value="HEME EXPORTER PROTEIN C"/>
    <property type="match status" value="1"/>
</dbReference>
<evidence type="ECO:0000259" key="8">
    <source>
        <dbReference type="Pfam" id="PF05140"/>
    </source>
</evidence>
<feature type="domain" description="ResB-like" evidence="8">
    <location>
        <begin position="339"/>
        <end position="415"/>
    </location>
</feature>
<feature type="transmembrane region" description="Helical" evidence="6">
    <location>
        <begin position="49"/>
        <end position="66"/>
    </location>
</feature>
<feature type="transmembrane region" description="Helical" evidence="6">
    <location>
        <begin position="78"/>
        <end position="98"/>
    </location>
</feature>
<dbReference type="Pfam" id="PF05140">
    <property type="entry name" value="ResB"/>
    <property type="match status" value="2"/>
</dbReference>
<comment type="caution">
    <text evidence="9">The sequence shown here is derived from an EMBL/GenBank/DDBJ whole genome shotgun (WGS) entry which is preliminary data.</text>
</comment>
<feature type="transmembrane region" description="Helical" evidence="6">
    <location>
        <begin position="810"/>
        <end position="830"/>
    </location>
</feature>